<evidence type="ECO:0000313" key="1">
    <source>
        <dbReference type="EMBL" id="NEK94394.1"/>
    </source>
</evidence>
<evidence type="ECO:0000313" key="2">
    <source>
        <dbReference type="EMBL" id="NEN51282.1"/>
    </source>
</evidence>
<dbReference type="RefSeq" id="WP_163610966.1">
    <property type="nucleotide sequence ID" value="NZ_JAAGWB010000023.1"/>
</dbReference>
<dbReference type="Proteomes" id="UP000468828">
    <property type="component" value="Unassembled WGS sequence"/>
</dbReference>
<dbReference type="Proteomes" id="UP000471152">
    <property type="component" value="Unassembled WGS sequence"/>
</dbReference>
<dbReference type="InterPro" id="IPR015797">
    <property type="entry name" value="NUDIX_hydrolase-like_dom_sf"/>
</dbReference>
<reference evidence="2 4" key="2">
    <citation type="submission" date="2020-02" db="EMBL/GenBank/DDBJ databases">
        <title>The WGS of Modestobacter muralis DSM 100205.</title>
        <authorList>
            <person name="Jiang Z."/>
        </authorList>
    </citation>
    <scope>NUCLEOTIDE SEQUENCE [LARGE SCALE GENOMIC DNA]</scope>
    <source>
        <strain evidence="2 4">DSM 100205</strain>
    </source>
</reference>
<protein>
    <recommendedName>
        <fullName evidence="5">Nudix hydrolase domain-containing protein</fullName>
    </recommendedName>
</protein>
<name>A0A6P0EWW7_9ACTN</name>
<sequence>MECGVRELREEMGLDLPVTELNHVGSRQRSYGYEHTWWAALPVDPATIVLTEGQAVRLFSPAEISTMQLGYEDDAVLADFLAGPVTSRRRRAGR</sequence>
<keyword evidence="3" id="KW-1185">Reference proteome</keyword>
<dbReference type="EMBL" id="JAAGWH010000021">
    <property type="protein sequence ID" value="NEK94394.1"/>
    <property type="molecule type" value="Genomic_DNA"/>
</dbReference>
<comment type="caution">
    <text evidence="1">The sequence shown here is derived from an EMBL/GenBank/DDBJ whole genome shotgun (WGS) entry which is preliminary data.</text>
</comment>
<accession>A0A6P0EWW7</accession>
<dbReference type="EMBL" id="JAAGWB010000023">
    <property type="protein sequence ID" value="NEN51282.1"/>
    <property type="molecule type" value="Genomic_DNA"/>
</dbReference>
<organism evidence="1 3">
    <name type="scientific">Modestobacter muralis</name>
    <dbReference type="NCBI Taxonomy" id="1608614"/>
    <lineage>
        <taxon>Bacteria</taxon>
        <taxon>Bacillati</taxon>
        <taxon>Actinomycetota</taxon>
        <taxon>Actinomycetes</taxon>
        <taxon>Geodermatophilales</taxon>
        <taxon>Geodermatophilaceae</taxon>
        <taxon>Modestobacter</taxon>
    </lineage>
</organism>
<evidence type="ECO:0000313" key="4">
    <source>
        <dbReference type="Proteomes" id="UP000471152"/>
    </source>
</evidence>
<dbReference type="Gene3D" id="3.90.79.10">
    <property type="entry name" value="Nucleoside Triphosphate Pyrophosphohydrolase"/>
    <property type="match status" value="1"/>
</dbReference>
<evidence type="ECO:0000313" key="3">
    <source>
        <dbReference type="Proteomes" id="UP000468828"/>
    </source>
</evidence>
<reference evidence="1 3" key="1">
    <citation type="submission" date="2020-01" db="EMBL/GenBank/DDBJ databases">
        <title>the WGS Modestobacter muralis CPCC 204518.</title>
        <authorList>
            <person name="Jiang Z."/>
        </authorList>
    </citation>
    <scope>NUCLEOTIDE SEQUENCE [LARGE SCALE GENOMIC DNA]</scope>
    <source>
        <strain evidence="1 3">DSM 100205</strain>
    </source>
</reference>
<evidence type="ECO:0008006" key="5">
    <source>
        <dbReference type="Google" id="ProtNLM"/>
    </source>
</evidence>
<proteinExistence type="predicted"/>
<dbReference type="AlphaFoldDB" id="A0A6P0EWW7"/>
<gene>
    <name evidence="2" type="ORF">G3R41_10090</name>
    <name evidence="1" type="ORF">GCU67_09435</name>
</gene>
<dbReference type="SUPFAM" id="SSF55811">
    <property type="entry name" value="Nudix"/>
    <property type="match status" value="1"/>
</dbReference>